<evidence type="ECO:0000313" key="2">
    <source>
        <dbReference type="EMBL" id="GJS75624.1"/>
    </source>
</evidence>
<evidence type="ECO:0000313" key="3">
    <source>
        <dbReference type="Proteomes" id="UP001151760"/>
    </source>
</evidence>
<feature type="domain" description="Retrotransposon gag" evidence="1">
    <location>
        <begin position="63"/>
        <end position="155"/>
    </location>
</feature>
<reference evidence="2" key="2">
    <citation type="submission" date="2022-01" db="EMBL/GenBank/DDBJ databases">
        <authorList>
            <person name="Yamashiro T."/>
            <person name="Shiraishi A."/>
            <person name="Satake H."/>
            <person name="Nakayama K."/>
        </authorList>
    </citation>
    <scope>NUCLEOTIDE SEQUENCE</scope>
</reference>
<dbReference type="InterPro" id="IPR005162">
    <property type="entry name" value="Retrotrans_gag_dom"/>
</dbReference>
<evidence type="ECO:0000259" key="1">
    <source>
        <dbReference type="Pfam" id="PF03732"/>
    </source>
</evidence>
<organism evidence="2 3">
    <name type="scientific">Tanacetum coccineum</name>
    <dbReference type="NCBI Taxonomy" id="301880"/>
    <lineage>
        <taxon>Eukaryota</taxon>
        <taxon>Viridiplantae</taxon>
        <taxon>Streptophyta</taxon>
        <taxon>Embryophyta</taxon>
        <taxon>Tracheophyta</taxon>
        <taxon>Spermatophyta</taxon>
        <taxon>Magnoliopsida</taxon>
        <taxon>eudicotyledons</taxon>
        <taxon>Gunneridae</taxon>
        <taxon>Pentapetalae</taxon>
        <taxon>asterids</taxon>
        <taxon>campanulids</taxon>
        <taxon>Asterales</taxon>
        <taxon>Asteraceae</taxon>
        <taxon>Asteroideae</taxon>
        <taxon>Anthemideae</taxon>
        <taxon>Anthemidinae</taxon>
        <taxon>Tanacetum</taxon>
    </lineage>
</organism>
<protein>
    <recommendedName>
        <fullName evidence="1">Retrotransposon gag domain-containing protein</fullName>
    </recommendedName>
</protein>
<dbReference type="Pfam" id="PF03732">
    <property type="entry name" value="Retrotrans_gag"/>
    <property type="match status" value="1"/>
</dbReference>
<dbReference type="PANTHER" id="PTHR33223:SF11">
    <property type="entry name" value="ELEMENT PROTEIN, PUTATIVE-RELATED"/>
    <property type="match status" value="1"/>
</dbReference>
<accession>A0ABQ4YD31</accession>
<keyword evidence="3" id="KW-1185">Reference proteome</keyword>
<comment type="caution">
    <text evidence="2">The sequence shown here is derived from an EMBL/GenBank/DDBJ whole genome shotgun (WGS) entry which is preliminary data.</text>
</comment>
<reference evidence="2" key="1">
    <citation type="journal article" date="2022" name="Int. J. Mol. Sci.">
        <title>Draft Genome of Tanacetum Coccineum: Genomic Comparison of Closely Related Tanacetum-Family Plants.</title>
        <authorList>
            <person name="Yamashiro T."/>
            <person name="Shiraishi A."/>
            <person name="Nakayama K."/>
            <person name="Satake H."/>
        </authorList>
    </citation>
    <scope>NUCLEOTIDE SEQUENCE</scope>
</reference>
<proteinExistence type="predicted"/>
<dbReference type="Proteomes" id="UP001151760">
    <property type="component" value="Unassembled WGS sequence"/>
</dbReference>
<name>A0ABQ4YD31_9ASTR</name>
<dbReference type="EMBL" id="BQNB010010317">
    <property type="protein sequence ID" value="GJS75624.1"/>
    <property type="molecule type" value="Genomic_DNA"/>
</dbReference>
<sequence length="446" mass="51485">MVKPEIRGNVNFKIKSQFMRELREDTFSENKDEDAHDHIDRVLSIVFLFNIPGVTKDAVMLLVFPFTITGAAKRWVDRLAPGTINTWDLLKKSFIQRYCPPSMTAKQLEDIHNFKQEGDESLYQTWERYNDLLYKCPTHDINIHQKLNIFYKGLSTMNRQLFDSQGPIPRMRPAEALTAIQTMADHSQKWHDGTTSRNIRSSSSKDGLAALVNKLDNLGRDMKRLKESVHAIQVGCQICEGPHLDKDCPLNEEVKQVEEVRYGEFGRTTPFNGGNGGKFRVEPPGYYTKIDNHPPYGEKRQRLEELLAKHQEESARRSTEMEVWIKKLQENAEINTRNQSASLKNLETQVEQLTKFTSPCDHDNSLQNMRLSKQNLQCSSMTFIYKTLIIPSVLDSMLHLLPTVSSEDKRVMVLWDSRFVLKDKNFSSIWTYTTMISIESSQTIMV</sequence>
<gene>
    <name evidence="2" type="ORF">Tco_0725505</name>
</gene>
<dbReference type="PANTHER" id="PTHR33223">
    <property type="entry name" value="CCHC-TYPE DOMAIN-CONTAINING PROTEIN"/>
    <property type="match status" value="1"/>
</dbReference>